<dbReference type="AlphaFoldDB" id="A0AAV2N191"/>
<name>A0AAV2N191_9HYME</name>
<sequence length="84" mass="8739">MTSSNRRIVAGAGAISLHLASDEDGASIVKPDEAAGPCRARDNTWSIGQQALAGIRIVVVDVPIDVRESRSVLTPRFKGGLSGP</sequence>
<keyword evidence="2" id="KW-1185">Reference proteome</keyword>
<evidence type="ECO:0000313" key="1">
    <source>
        <dbReference type="EMBL" id="CAL1673526.1"/>
    </source>
</evidence>
<evidence type="ECO:0000313" key="2">
    <source>
        <dbReference type="Proteomes" id="UP001497644"/>
    </source>
</evidence>
<gene>
    <name evidence="1" type="ORF">LPLAT_LOCUS398</name>
</gene>
<dbReference type="EMBL" id="OZ034824">
    <property type="protein sequence ID" value="CAL1673526.1"/>
    <property type="molecule type" value="Genomic_DNA"/>
</dbReference>
<protein>
    <submittedName>
        <fullName evidence="1">Uncharacterized protein</fullName>
    </submittedName>
</protein>
<organism evidence="1 2">
    <name type="scientific">Lasius platythorax</name>
    <dbReference type="NCBI Taxonomy" id="488582"/>
    <lineage>
        <taxon>Eukaryota</taxon>
        <taxon>Metazoa</taxon>
        <taxon>Ecdysozoa</taxon>
        <taxon>Arthropoda</taxon>
        <taxon>Hexapoda</taxon>
        <taxon>Insecta</taxon>
        <taxon>Pterygota</taxon>
        <taxon>Neoptera</taxon>
        <taxon>Endopterygota</taxon>
        <taxon>Hymenoptera</taxon>
        <taxon>Apocrita</taxon>
        <taxon>Aculeata</taxon>
        <taxon>Formicoidea</taxon>
        <taxon>Formicidae</taxon>
        <taxon>Formicinae</taxon>
        <taxon>Lasius</taxon>
        <taxon>Lasius</taxon>
    </lineage>
</organism>
<reference evidence="1 2" key="1">
    <citation type="submission" date="2024-04" db="EMBL/GenBank/DDBJ databases">
        <authorList>
            <consortium name="Molecular Ecology Group"/>
        </authorList>
    </citation>
    <scope>NUCLEOTIDE SEQUENCE [LARGE SCALE GENOMIC DNA]</scope>
</reference>
<proteinExistence type="predicted"/>
<dbReference type="Proteomes" id="UP001497644">
    <property type="component" value="Chromosome 1"/>
</dbReference>
<accession>A0AAV2N191</accession>